<feature type="region of interest" description="Disordered" evidence="1">
    <location>
        <begin position="453"/>
        <end position="629"/>
    </location>
</feature>
<proteinExistence type="predicted"/>
<dbReference type="EMBL" id="JACVVK020000227">
    <property type="protein sequence ID" value="KAK7483382.1"/>
    <property type="molecule type" value="Genomic_DNA"/>
</dbReference>
<dbReference type="SMART" id="SM00710">
    <property type="entry name" value="PbH1"/>
    <property type="match status" value="5"/>
</dbReference>
<dbReference type="Proteomes" id="UP001519460">
    <property type="component" value="Unassembled WGS sequence"/>
</dbReference>
<sequence>MLVDVFVELMEGYYYLTSTLHFHAAFTGTVVIRAYRGGEVHVIGGQRIPSNLFRRVTDSHVLQRLPQVSRDKVLELDLAAAGITDLGTLTSYGFYFHWRAPLEIFINGRPLRLAQWPNTGFINIKSVPDGQHGRRFTYDSGNRDTAWAQETEPWVYGWWYWSWADSSLPVSHVDPHSHTITLAKDSQYGLRVGHYSPSGPQVGFSQQGGYFRVINMLCEIDEPGEYYIDRTNNKLYVWPNTARQTLTSSDVVYGSMLNQCVRIEKEIHNLHFEDFTVEGCRQFGVDSYKGNDLTFKNMEFKNTGLQRCPPDIRSVCNALQDYSVIRLLFAPCVTRHGITALSACYSLRLQRCPPAIRSVCNASRDYSVVRLLFAPCVTRDGITALSACYSLRLQRCPPAIRSVCNALQDYSVVPLLFAPCGHLVFTVFPTVDACLFWLPSFMTLEEEYSFKKNVTGQHNRQPTRRQANTSDRPTRQTDHHIRQTNTLHRPTRQTDRHVRQIGQTSTSTRSTHWTDQHVRQINTSDRPARQTDQHVRQTSTSDRPTRHTDQHVTQTNTSQINTSDRPTRQTDQHVRQTNTSHRPTRHTEQHVTDQHIGQTNTSDRPTRQTDQHIGQTNTSDRPTRGDRTTLTSSEIVIQDNHMWEHSRCGAVPADAVHLEGVGVTVSYNHIHHGQYTGIRWAVSGYHGHQMGGEWVSRASDGRCEVRGYHGHQMGDGERVSGYHGHQMGVSGYDGRQMGDGERGNDHIIEYNHVHHMCWNSSDCGAIHSGREWTWRGNVIRHNHIHHTLRYLPGADVRGIMLDDEYSSVLIEHNVFYDNEIHTNIGGGRDNVVRYNVMYNATKSSMQVDGRGAGTSNSHSTYLRQKLQESPYQTPLWQSRYPELANILSKHPEEPEGNQIYKNVFYNTVGKERIIYYDNTERKDYYDVHDNFRSLPGRRGDHTCSLVARLVFTQTPSLGVDVHIDWRLKKWRGTREWGLTSETLSLLSEAYKKTDFWSPDNADFRFRCEALQWANRQHVPQPVTVDQVGPRVATGPHYLTVHRHSPAAHTTQAPVGCDTSTVAPATTAPRGSYLPDGSSPNTLYPNIPSGAEGRYKDQLGTDDGTEAGCLSRAAQQWKWCGSPDNGQVIAIYGKTGLFDDYRKGLFDDYRKGLFDDYRKGLFDDYRKGLFDDYRKGLFDDYRKGLFDDYRKGLFDDYRKGLFDDYRKGLFDDYRKGLFDDYRKGLFDDYRKGLFDDYRKGLFDDYRKGLFDDYRKGLFDDYRKGLFDDYRKGLFDDYRKGLFDDYRKGLFDDYRKGLFDDYRKGLFDDYRKGLFDDYRKGLFDDYRKGLFDDYRTGLFDDYRKGLFDDYRTGLFDDYRKGLFDDYRKGLFDDYRKGLFDDYRKGLFDDYRKGLFDDYRTGLFDDYRKGLFDDYRTGLFDDYRKGLFDDYRTGLFDDYRKGLFDDYRTGLFDDYRKGLFDDYRTGLFDDYRKGLFDDYRTGLFDDYRKGLFDDYRTGLFDDYRKGLFDDYRTGLFDDYRKGLFDDYRKGLFDDYRKGLFDDYRKGLFDDYRKGLDTWAEQHLNAANDEEACLNRASGQWPYCGSDANKPYTSIYRPTGAFRTAGAGCWIKIPSCPAHRDLEGYFYDAWGATNMGTDNSRMECFDRAEYYWNRCGSHDDAPVTAFYRPNAAHHTVP</sequence>
<reference evidence="2 3" key="1">
    <citation type="journal article" date="2023" name="Sci. Data">
        <title>Genome assembly of the Korean intertidal mud-creeper Batillaria attramentaria.</title>
        <authorList>
            <person name="Patra A.K."/>
            <person name="Ho P.T."/>
            <person name="Jun S."/>
            <person name="Lee S.J."/>
            <person name="Kim Y."/>
            <person name="Won Y.J."/>
        </authorList>
    </citation>
    <scope>NUCLEOTIDE SEQUENCE [LARGE SCALE GENOMIC DNA]</scope>
    <source>
        <strain evidence="2">Wonlab-2016</strain>
    </source>
</reference>
<feature type="region of interest" description="Disordered" evidence="1">
    <location>
        <begin position="1067"/>
        <end position="1097"/>
    </location>
</feature>
<feature type="compositionally biased region" description="Polar residues" evidence="1">
    <location>
        <begin position="501"/>
        <end position="511"/>
    </location>
</feature>
<keyword evidence="3" id="KW-1185">Reference proteome</keyword>
<evidence type="ECO:0000313" key="3">
    <source>
        <dbReference type="Proteomes" id="UP001519460"/>
    </source>
</evidence>
<organism evidence="2 3">
    <name type="scientific">Batillaria attramentaria</name>
    <dbReference type="NCBI Taxonomy" id="370345"/>
    <lineage>
        <taxon>Eukaryota</taxon>
        <taxon>Metazoa</taxon>
        <taxon>Spiralia</taxon>
        <taxon>Lophotrochozoa</taxon>
        <taxon>Mollusca</taxon>
        <taxon>Gastropoda</taxon>
        <taxon>Caenogastropoda</taxon>
        <taxon>Sorbeoconcha</taxon>
        <taxon>Cerithioidea</taxon>
        <taxon>Batillariidae</taxon>
        <taxon>Batillaria</taxon>
    </lineage>
</organism>
<evidence type="ECO:0008006" key="4">
    <source>
        <dbReference type="Google" id="ProtNLM"/>
    </source>
</evidence>
<dbReference type="SUPFAM" id="SSF51126">
    <property type="entry name" value="Pectin lyase-like"/>
    <property type="match status" value="1"/>
</dbReference>
<comment type="caution">
    <text evidence="2">The sequence shown here is derived from an EMBL/GenBank/DDBJ whole genome shotgun (WGS) entry which is preliminary data.</text>
</comment>
<evidence type="ECO:0000313" key="2">
    <source>
        <dbReference type="EMBL" id="KAK7483382.1"/>
    </source>
</evidence>
<dbReference type="Gene3D" id="2.160.20.10">
    <property type="entry name" value="Single-stranded right-handed beta-helix, Pectin lyase-like"/>
    <property type="match status" value="1"/>
</dbReference>
<feature type="compositionally biased region" description="Polar residues" evidence="1">
    <location>
        <begin position="611"/>
        <end position="620"/>
    </location>
</feature>
<dbReference type="InterPro" id="IPR006626">
    <property type="entry name" value="PbH1"/>
</dbReference>
<dbReference type="PANTHER" id="PTHR36453">
    <property type="entry name" value="SECRETED PROTEIN-RELATED"/>
    <property type="match status" value="1"/>
</dbReference>
<gene>
    <name evidence="2" type="ORF">BaRGS_00025322</name>
</gene>
<dbReference type="InterPro" id="IPR012334">
    <property type="entry name" value="Pectin_lyas_fold"/>
</dbReference>
<evidence type="ECO:0000256" key="1">
    <source>
        <dbReference type="SAM" id="MobiDB-lite"/>
    </source>
</evidence>
<feature type="compositionally biased region" description="Basic and acidic residues" evidence="1">
    <location>
        <begin position="526"/>
        <end position="535"/>
    </location>
</feature>
<dbReference type="PANTHER" id="PTHR36453:SF1">
    <property type="entry name" value="RIGHT HANDED BETA HELIX DOMAIN-CONTAINING PROTEIN"/>
    <property type="match status" value="1"/>
</dbReference>
<feature type="compositionally biased region" description="Polar residues" evidence="1">
    <location>
        <begin position="453"/>
        <end position="471"/>
    </location>
</feature>
<feature type="compositionally biased region" description="Basic and acidic residues" evidence="1">
    <location>
        <begin position="472"/>
        <end position="481"/>
    </location>
</feature>
<feature type="compositionally biased region" description="Basic and acidic residues" evidence="1">
    <location>
        <begin position="565"/>
        <end position="574"/>
    </location>
</feature>
<feature type="compositionally biased region" description="Polar residues" evidence="1">
    <location>
        <begin position="551"/>
        <end position="564"/>
    </location>
</feature>
<protein>
    <recommendedName>
        <fullName evidence="4">Right handed beta helix domain-containing protein</fullName>
    </recommendedName>
</protein>
<name>A0ABD0K8I2_9CAEN</name>
<accession>A0ABD0K8I2</accession>
<dbReference type="InterPro" id="IPR011050">
    <property type="entry name" value="Pectin_lyase_fold/virulence"/>
</dbReference>